<dbReference type="OrthoDB" id="9813383at2"/>
<dbReference type="PANTHER" id="PTHR43235:SF1">
    <property type="entry name" value="GLUTAMINE AMIDOTRANSFERASE PB2B2.05-RELATED"/>
    <property type="match status" value="1"/>
</dbReference>
<dbReference type="RefSeq" id="WP_066712953.1">
    <property type="nucleotide sequence ID" value="NZ_JARFNM010000001.1"/>
</dbReference>
<dbReference type="SUPFAM" id="SSF52317">
    <property type="entry name" value="Class I glutamine amidotransferase-like"/>
    <property type="match status" value="1"/>
</dbReference>
<organism evidence="1 2">
    <name type="scientific">Amygdalobacter nucleatus</name>
    <dbReference type="NCBI Taxonomy" id="3029274"/>
    <lineage>
        <taxon>Bacteria</taxon>
        <taxon>Bacillati</taxon>
        <taxon>Bacillota</taxon>
        <taxon>Clostridia</taxon>
        <taxon>Eubacteriales</taxon>
        <taxon>Oscillospiraceae</taxon>
        <taxon>Amygdalobacter</taxon>
    </lineage>
</organism>
<dbReference type="InterPro" id="IPR011697">
    <property type="entry name" value="Peptidase_C26"/>
</dbReference>
<dbReference type="CDD" id="cd01745">
    <property type="entry name" value="GATase1_2"/>
    <property type="match status" value="1"/>
</dbReference>
<protein>
    <submittedName>
        <fullName evidence="1">Peptidase C26</fullName>
    </submittedName>
</protein>
<gene>
    <name evidence="1" type="ORF">HMPREF1872_00300</name>
</gene>
<dbReference type="Pfam" id="PF07722">
    <property type="entry name" value="Peptidase_C26"/>
    <property type="match status" value="1"/>
</dbReference>
<evidence type="ECO:0000313" key="2">
    <source>
        <dbReference type="Proteomes" id="UP000070080"/>
    </source>
</evidence>
<dbReference type="AlphaFoldDB" id="A0A133YHE5"/>
<dbReference type="PANTHER" id="PTHR43235">
    <property type="entry name" value="GLUTAMINE AMIDOTRANSFERASE PB2B2.05-RELATED"/>
    <property type="match status" value="1"/>
</dbReference>
<dbReference type="STRING" id="1497955.HMPREF1872_00300"/>
<sequence length="257" mass="28984">MLRIAVSGSLHKDEEGYNLAYANNAYIEALAKQNAVPLIIPCVSDEISSATFDPKQQGTDRLISYYQAALSGMDALLLTGGHDLDPRFYNEEPKANLSSTLLERDISEFCLLKVALEMKMPILAICRGLQLINVYFGGSLYQDLAERKEHTFMHVQRSAPYKSWHQIELAKDSELARICQTETLQVNSLHHQAIKELAANLTAVAWAKDGLIEAFTLDNYPFLLALQWHPEFLQATDMKMQAIFAAFLQEAQIYKQQ</sequence>
<accession>A0A133YHE5</accession>
<dbReference type="GO" id="GO:0005829">
    <property type="term" value="C:cytosol"/>
    <property type="evidence" value="ECO:0007669"/>
    <property type="project" value="TreeGrafter"/>
</dbReference>
<name>A0A133YHE5_9FIRM</name>
<dbReference type="Gene3D" id="3.40.50.880">
    <property type="match status" value="1"/>
</dbReference>
<dbReference type="GO" id="GO:0033969">
    <property type="term" value="F:gamma-glutamyl-gamma-aminobutyrate hydrolase activity"/>
    <property type="evidence" value="ECO:0007669"/>
    <property type="project" value="TreeGrafter"/>
</dbReference>
<dbReference type="InterPro" id="IPR044668">
    <property type="entry name" value="PuuD-like"/>
</dbReference>
<dbReference type="Proteomes" id="UP000070080">
    <property type="component" value="Unassembled WGS sequence"/>
</dbReference>
<reference evidence="2" key="1">
    <citation type="submission" date="2016-01" db="EMBL/GenBank/DDBJ databases">
        <authorList>
            <person name="Mitreva M."/>
            <person name="Pepin K.H."/>
            <person name="Mihindukulasuriya K.A."/>
            <person name="Fulton R."/>
            <person name="Fronick C."/>
            <person name="O'Laughlin M."/>
            <person name="Miner T."/>
            <person name="Herter B."/>
            <person name="Rosa B.A."/>
            <person name="Cordes M."/>
            <person name="Tomlinson C."/>
            <person name="Wollam A."/>
            <person name="Palsikar V.B."/>
            <person name="Mardis E.R."/>
            <person name="Wilson R.K."/>
        </authorList>
    </citation>
    <scope>NUCLEOTIDE SEQUENCE [LARGE SCALE GENOMIC DNA]</scope>
    <source>
        <strain evidence="2">KA00274</strain>
    </source>
</reference>
<dbReference type="PATRIC" id="fig|1497955.3.peg.283"/>
<keyword evidence="2" id="KW-1185">Reference proteome</keyword>
<dbReference type="InterPro" id="IPR029062">
    <property type="entry name" value="Class_I_gatase-like"/>
</dbReference>
<dbReference type="GO" id="GO:0006598">
    <property type="term" value="P:polyamine catabolic process"/>
    <property type="evidence" value="ECO:0007669"/>
    <property type="project" value="TreeGrafter"/>
</dbReference>
<dbReference type="EMBL" id="LSCV01000002">
    <property type="protein sequence ID" value="KXB42611.1"/>
    <property type="molecule type" value="Genomic_DNA"/>
</dbReference>
<dbReference type="PROSITE" id="PS51273">
    <property type="entry name" value="GATASE_TYPE_1"/>
    <property type="match status" value="1"/>
</dbReference>
<evidence type="ECO:0000313" key="1">
    <source>
        <dbReference type="EMBL" id="KXB42611.1"/>
    </source>
</evidence>
<proteinExistence type="predicted"/>
<comment type="caution">
    <text evidence="1">The sequence shown here is derived from an EMBL/GenBank/DDBJ whole genome shotgun (WGS) entry which is preliminary data.</text>
</comment>